<sequence>MIVLNYRFIMTKIDICIFLFALIATFAYACGPLPNGVLKPDSGPDVVVVTDAPHVVTDATDATDEVESTTAGEAERKKRDIGAKGKVEKCKGAEVVITTDEAESSDGAFETVKKLESEIKSIQDKFGKTVRPTKLKLSGGGDKLKLAFAVDAKCDDIKHSMLDTLFKLKTVQSVKTKCECQPPIYLSKSDFRKMMMKGLKKEISKAVKKGKKEVSKKNTTVIIAI</sequence>
<dbReference type="WBParaSite" id="mrna-Wban_07403">
    <property type="protein sequence ID" value="mrna-Wban_07403"/>
    <property type="gene ID" value="Wban_07403"/>
</dbReference>
<reference evidence="1" key="1">
    <citation type="submission" date="2015-03" db="EMBL/GenBank/DDBJ databases">
        <title>Wuchereria bancrofti Genome Sequencing Papua New Guinea Strain.</title>
        <authorList>
            <person name="Small S.T."/>
            <person name="Serre D."/>
            <person name="Zimmerman P.A."/>
        </authorList>
    </citation>
    <scope>NUCLEOTIDE SEQUENCE [LARGE SCALE GENOMIC DNA]</scope>
    <source>
        <strain evidence="1">pt0022</strain>
    </source>
</reference>
<name>A0AAF5PYA2_WUCBA</name>
<reference evidence="1" key="2">
    <citation type="journal article" date="2016" name="Mol. Ecol.">
        <title>Population genomics of the filarial nematode parasite Wuchereria bancrofti from mosquitoes.</title>
        <authorList>
            <person name="Small S.T."/>
            <person name="Reimer L.J."/>
            <person name="Tisch D.J."/>
            <person name="King C.L."/>
            <person name="Christensen B.M."/>
            <person name="Siba P.M."/>
            <person name="Kazura J.W."/>
            <person name="Serre D."/>
            <person name="Zimmerman P.A."/>
        </authorList>
    </citation>
    <scope>NUCLEOTIDE SEQUENCE</scope>
    <source>
        <strain evidence="1">pt0022</strain>
    </source>
</reference>
<proteinExistence type="predicted"/>
<organism evidence="1 2">
    <name type="scientific">Wuchereria bancrofti</name>
    <dbReference type="NCBI Taxonomy" id="6293"/>
    <lineage>
        <taxon>Eukaryota</taxon>
        <taxon>Metazoa</taxon>
        <taxon>Ecdysozoa</taxon>
        <taxon>Nematoda</taxon>
        <taxon>Chromadorea</taxon>
        <taxon>Rhabditida</taxon>
        <taxon>Spirurina</taxon>
        <taxon>Spiruromorpha</taxon>
        <taxon>Filarioidea</taxon>
        <taxon>Onchocercidae</taxon>
        <taxon>Wuchereria</taxon>
    </lineage>
</organism>
<protein>
    <submittedName>
        <fullName evidence="2">Uncharacterized protein</fullName>
    </submittedName>
</protein>
<dbReference type="PROSITE" id="PS51257">
    <property type="entry name" value="PROKAR_LIPOPROTEIN"/>
    <property type="match status" value="1"/>
</dbReference>
<evidence type="ECO:0000313" key="2">
    <source>
        <dbReference type="WBParaSite" id="mrna-Wban_07403"/>
    </source>
</evidence>
<accession>A0AAF5PYA2</accession>
<dbReference type="AlphaFoldDB" id="A0AAF5PYA2"/>
<reference evidence="2" key="3">
    <citation type="submission" date="2024-02" db="UniProtKB">
        <authorList>
            <consortium name="WormBaseParasite"/>
        </authorList>
    </citation>
    <scope>IDENTIFICATION</scope>
    <source>
        <strain evidence="2">pt0022</strain>
    </source>
</reference>
<evidence type="ECO:0000313" key="1">
    <source>
        <dbReference type="Proteomes" id="UP000093561"/>
    </source>
</evidence>
<dbReference type="Proteomes" id="UP000093561">
    <property type="component" value="Unassembled WGS sequence"/>
</dbReference>